<evidence type="ECO:0000256" key="6">
    <source>
        <dbReference type="ARBA" id="ARBA00022777"/>
    </source>
</evidence>
<dbReference type="EMBL" id="CP058604">
    <property type="protein sequence ID" value="QLG70648.1"/>
    <property type="molecule type" value="Genomic_DNA"/>
</dbReference>
<reference evidence="13 14" key="1">
    <citation type="submission" date="2020-07" db="EMBL/GenBank/DDBJ databases">
        <title>The yeast mating-type switching endonuclease HO is a domesticated member of an unorthodox homing genetic element family.</title>
        <authorList>
            <person name="Coughlan A.Y."/>
            <person name="Lombardi L."/>
            <person name="Braun-Galleani S."/>
            <person name="Martos A.R."/>
            <person name="Galeote V."/>
            <person name="Bigey F."/>
            <person name="Dequin S."/>
            <person name="Byrne K.P."/>
            <person name="Wolfe K.H."/>
        </authorList>
    </citation>
    <scope>NUCLEOTIDE SEQUENCE [LARGE SCALE GENOMIC DNA]</scope>
    <source>
        <strain evidence="13 14">NRRL Y-6702</strain>
    </source>
</reference>
<evidence type="ECO:0000256" key="2">
    <source>
        <dbReference type="ARBA" id="ARBA00022527"/>
    </source>
</evidence>
<dbReference type="InterPro" id="IPR008271">
    <property type="entry name" value="Ser/Thr_kinase_AS"/>
</dbReference>
<comment type="catalytic activity">
    <reaction evidence="8">
        <text>L-threonyl-[protein] + ATP = O-phospho-L-threonyl-[protein] + ADP + H(+)</text>
        <dbReference type="Rhea" id="RHEA:46608"/>
        <dbReference type="Rhea" id="RHEA-COMP:11060"/>
        <dbReference type="Rhea" id="RHEA-COMP:11605"/>
        <dbReference type="ChEBI" id="CHEBI:15378"/>
        <dbReference type="ChEBI" id="CHEBI:30013"/>
        <dbReference type="ChEBI" id="CHEBI:30616"/>
        <dbReference type="ChEBI" id="CHEBI:61977"/>
        <dbReference type="ChEBI" id="CHEBI:456216"/>
        <dbReference type="EC" id="2.7.11.1"/>
    </reaction>
</comment>
<feature type="binding site" evidence="10">
    <location>
        <position position="84"/>
    </location>
    <ligand>
        <name>ATP</name>
        <dbReference type="ChEBI" id="CHEBI:30616"/>
    </ligand>
</feature>
<evidence type="ECO:0000256" key="10">
    <source>
        <dbReference type="PROSITE-ProRule" id="PRU10141"/>
    </source>
</evidence>
<sequence length="915" mass="101780">MASINKRYTYYGGETAVLSGSTITGNANGKAIRAQNKPRRKHVTFGPYILGSTLGEGEFGKVKLGWSKHSTTSSAEVPKQVAIKLIRRDTIPKNSEKEVKVYREINALKHLTHPNIVKLEEVLQNSKYIGIVLEYASGGEFYKYIQQKRRLKEGVACRLFAQLISGVQYMHSKGLVHRDLKLENLLLDKHENLIITDFGFVNEFFQHNELMKTSCGSPCYAAPELVVSTKPYEARKADVWSCGIILYAMLAGYLPWDDDPKNPDGNDIAKLYHYITRTPLKFPEYVNALPRDLLRRILVSDPKRRTTLRNIQRHEWTRPHMPFLSITPEEWDRTMVSKDVFRPPRLNSQRSTRPQSNCSTSSTSSKGDKRDSLIIDSTLVNLPAPPQESQSHVITIPSPPSPELRHSPIRGVNRHSRSNSAASIALQAVVDAEREHNLQRESFLHLQKMHHSTGNRASVPVFLNQRSNTHSNNSGNVSSLMNKDSVIVEASPAKNAKNNTSHPNIASQESSNMANLAASYENKNKTFKPKTTVDRMNHSSEKGSSSYHQLSSQHHKPRPTSYHPSSTASASTDSDAFPIVSAINGTLAHNMEPSPFDSVPSLSPDQKYSSFDHSPKMLPRRSFSVNKPSLDLQSVSGDLIRSQKDGETIAFSRINEQVEDADFRKRRQSRRFSALIGEKVFSPVTEEMEETAIVDEKPITIKVSAVTPDVNDPDGTGEKKLDIPDNKTEKKRFSFFSLYSTHNVSKSSLGSNDSKSGVNGKAASRNPSASPKTAEPRESRTTLHVVAPNDSEDSESSQISQTSAVAATFAPDVHRSTQSSRQTSSSDKSIAEKTTGGSNASKESQSIQRHASHNRSNGRTSSRVTNASNTSRSSHRQSVMVSTLNDNQQAQPRHTGDQSTARKVIDFFKRRSMRL</sequence>
<dbReference type="GO" id="GO:0045033">
    <property type="term" value="P:peroxisome inheritance"/>
    <property type="evidence" value="ECO:0007669"/>
    <property type="project" value="UniProtKB-ARBA"/>
</dbReference>
<dbReference type="GO" id="GO:0004674">
    <property type="term" value="F:protein serine/threonine kinase activity"/>
    <property type="evidence" value="ECO:0007669"/>
    <property type="project" value="UniProtKB-KW"/>
</dbReference>
<dbReference type="AlphaFoldDB" id="A0A7H9AW75"/>
<feature type="domain" description="Protein kinase" evidence="12">
    <location>
        <begin position="48"/>
        <end position="317"/>
    </location>
</feature>
<name>A0A7H9AW75_ZYGMR</name>
<keyword evidence="3" id="KW-0597">Phosphoprotein</keyword>
<feature type="region of interest" description="Disordered" evidence="11">
    <location>
        <begin position="808"/>
        <end position="902"/>
    </location>
</feature>
<keyword evidence="6" id="KW-0418">Kinase</keyword>
<feature type="compositionally biased region" description="Low complexity" evidence="11">
    <location>
        <begin position="744"/>
        <end position="758"/>
    </location>
</feature>
<evidence type="ECO:0000259" key="12">
    <source>
        <dbReference type="PROSITE" id="PS50011"/>
    </source>
</evidence>
<dbReference type="PANTHER" id="PTHR24346:SF110">
    <property type="entry name" value="NON-SPECIFIC SERINE_THREONINE PROTEIN KINASE"/>
    <property type="match status" value="1"/>
</dbReference>
<dbReference type="PROSITE" id="PS00107">
    <property type="entry name" value="PROTEIN_KINASE_ATP"/>
    <property type="match status" value="1"/>
</dbReference>
<dbReference type="GeneID" id="59234284"/>
<protein>
    <recommendedName>
        <fullName evidence="1">non-specific serine/threonine protein kinase</fullName>
        <ecNumber evidence="1">2.7.11.1</ecNumber>
    </recommendedName>
</protein>
<dbReference type="GO" id="GO:0005737">
    <property type="term" value="C:cytoplasm"/>
    <property type="evidence" value="ECO:0007669"/>
    <property type="project" value="TreeGrafter"/>
</dbReference>
<evidence type="ECO:0000313" key="14">
    <source>
        <dbReference type="Proteomes" id="UP000509704"/>
    </source>
</evidence>
<evidence type="ECO:0000256" key="7">
    <source>
        <dbReference type="ARBA" id="ARBA00022840"/>
    </source>
</evidence>
<dbReference type="SUPFAM" id="SSF56112">
    <property type="entry name" value="Protein kinase-like (PK-like)"/>
    <property type="match status" value="1"/>
</dbReference>
<evidence type="ECO:0000256" key="5">
    <source>
        <dbReference type="ARBA" id="ARBA00022741"/>
    </source>
</evidence>
<dbReference type="Gene3D" id="1.10.510.10">
    <property type="entry name" value="Transferase(Phosphotransferase) domain 1"/>
    <property type="match status" value="1"/>
</dbReference>
<feature type="compositionally biased region" description="Polar residues" evidence="11">
    <location>
        <begin position="600"/>
        <end position="612"/>
    </location>
</feature>
<dbReference type="Proteomes" id="UP000509704">
    <property type="component" value="Chromosome 1"/>
</dbReference>
<dbReference type="GO" id="GO:0000011">
    <property type="term" value="P:vacuole inheritance"/>
    <property type="evidence" value="ECO:0007669"/>
    <property type="project" value="UniProtKB-ARBA"/>
</dbReference>
<feature type="region of interest" description="Disordered" evidence="11">
    <location>
        <begin position="744"/>
        <end position="781"/>
    </location>
</feature>
<comment type="catalytic activity">
    <reaction evidence="9">
        <text>L-seryl-[protein] + ATP = O-phospho-L-seryl-[protein] + ADP + H(+)</text>
        <dbReference type="Rhea" id="RHEA:17989"/>
        <dbReference type="Rhea" id="RHEA-COMP:9863"/>
        <dbReference type="Rhea" id="RHEA-COMP:11604"/>
        <dbReference type="ChEBI" id="CHEBI:15378"/>
        <dbReference type="ChEBI" id="CHEBI:29999"/>
        <dbReference type="ChEBI" id="CHEBI:30616"/>
        <dbReference type="ChEBI" id="CHEBI:83421"/>
        <dbReference type="ChEBI" id="CHEBI:456216"/>
        <dbReference type="EC" id="2.7.11.1"/>
    </reaction>
</comment>
<feature type="compositionally biased region" description="Basic and acidic residues" evidence="11">
    <location>
        <begin position="531"/>
        <end position="541"/>
    </location>
</feature>
<gene>
    <name evidence="13" type="ORF">HG535_0A05890</name>
</gene>
<keyword evidence="5 10" id="KW-0547">Nucleotide-binding</keyword>
<keyword evidence="7 10" id="KW-0067">ATP-binding</keyword>
<keyword evidence="2" id="KW-0723">Serine/threonine-protein kinase</keyword>
<evidence type="ECO:0000256" key="11">
    <source>
        <dbReference type="SAM" id="MobiDB-lite"/>
    </source>
</evidence>
<feature type="region of interest" description="Disordered" evidence="11">
    <location>
        <begin position="591"/>
        <end position="622"/>
    </location>
</feature>
<feature type="compositionally biased region" description="Polar residues" evidence="11">
    <location>
        <begin position="346"/>
        <end position="358"/>
    </location>
</feature>
<keyword evidence="4" id="KW-0808">Transferase</keyword>
<dbReference type="FunFam" id="1.10.510.10:FF:000397">
    <property type="entry name" value="Serine/threonine-protein kinase KIN4"/>
    <property type="match status" value="1"/>
</dbReference>
<accession>A0A7H9AW75</accession>
<proteinExistence type="predicted"/>
<evidence type="ECO:0000256" key="4">
    <source>
        <dbReference type="ARBA" id="ARBA00022679"/>
    </source>
</evidence>
<evidence type="ECO:0000256" key="8">
    <source>
        <dbReference type="ARBA" id="ARBA00047899"/>
    </source>
</evidence>
<dbReference type="GO" id="GO:0005524">
    <property type="term" value="F:ATP binding"/>
    <property type="evidence" value="ECO:0007669"/>
    <property type="project" value="UniProtKB-UniRule"/>
</dbReference>
<dbReference type="InterPro" id="IPR011009">
    <property type="entry name" value="Kinase-like_dom_sf"/>
</dbReference>
<keyword evidence="14" id="KW-1185">Reference proteome</keyword>
<dbReference type="SMART" id="SM00220">
    <property type="entry name" value="S_TKc"/>
    <property type="match status" value="1"/>
</dbReference>
<evidence type="ECO:0000256" key="9">
    <source>
        <dbReference type="ARBA" id="ARBA00048679"/>
    </source>
</evidence>
<evidence type="ECO:0000313" key="13">
    <source>
        <dbReference type="EMBL" id="QLG70648.1"/>
    </source>
</evidence>
<feature type="region of interest" description="Disordered" evidence="11">
    <location>
        <begin position="522"/>
        <end position="573"/>
    </location>
</feature>
<dbReference type="OrthoDB" id="193931at2759"/>
<dbReference type="PROSITE" id="PS00108">
    <property type="entry name" value="PROTEIN_KINASE_ST"/>
    <property type="match status" value="1"/>
</dbReference>
<feature type="compositionally biased region" description="Basic and acidic residues" evidence="11">
    <location>
        <begin position="716"/>
        <end position="725"/>
    </location>
</feature>
<dbReference type="GO" id="GO:0035556">
    <property type="term" value="P:intracellular signal transduction"/>
    <property type="evidence" value="ECO:0007669"/>
    <property type="project" value="TreeGrafter"/>
</dbReference>
<dbReference type="KEGG" id="zmk:HG535_0A05890"/>
<feature type="compositionally biased region" description="Low complexity" evidence="11">
    <location>
        <begin position="816"/>
        <end position="826"/>
    </location>
</feature>
<dbReference type="PANTHER" id="PTHR24346">
    <property type="entry name" value="MAP/MICROTUBULE AFFINITY-REGULATING KINASE"/>
    <property type="match status" value="1"/>
</dbReference>
<dbReference type="Pfam" id="PF00069">
    <property type="entry name" value="Pkinase"/>
    <property type="match status" value="1"/>
</dbReference>
<dbReference type="EC" id="2.7.11.1" evidence="1"/>
<dbReference type="PROSITE" id="PS50011">
    <property type="entry name" value="PROTEIN_KINASE_DOM"/>
    <property type="match status" value="1"/>
</dbReference>
<dbReference type="InterPro" id="IPR017441">
    <property type="entry name" value="Protein_kinase_ATP_BS"/>
</dbReference>
<feature type="region of interest" description="Disordered" evidence="11">
    <location>
        <begin position="705"/>
        <end position="725"/>
    </location>
</feature>
<dbReference type="InterPro" id="IPR000719">
    <property type="entry name" value="Prot_kinase_dom"/>
</dbReference>
<organism evidence="13 14">
    <name type="scientific">Zygotorulaspora mrakii</name>
    <name type="common">Zygosaccharomyces mrakii</name>
    <dbReference type="NCBI Taxonomy" id="42260"/>
    <lineage>
        <taxon>Eukaryota</taxon>
        <taxon>Fungi</taxon>
        <taxon>Dikarya</taxon>
        <taxon>Ascomycota</taxon>
        <taxon>Saccharomycotina</taxon>
        <taxon>Saccharomycetes</taxon>
        <taxon>Saccharomycetales</taxon>
        <taxon>Saccharomycetaceae</taxon>
        <taxon>Zygotorulaspora</taxon>
    </lineage>
</organism>
<feature type="compositionally biased region" description="Polar residues" evidence="11">
    <location>
        <begin position="835"/>
        <end position="901"/>
    </location>
</feature>
<dbReference type="RefSeq" id="XP_037142376.1">
    <property type="nucleotide sequence ID" value="XM_037286481.1"/>
</dbReference>
<feature type="region of interest" description="Disordered" evidence="11">
    <location>
        <begin position="341"/>
        <end position="403"/>
    </location>
</feature>
<evidence type="ECO:0000256" key="1">
    <source>
        <dbReference type="ARBA" id="ARBA00012513"/>
    </source>
</evidence>
<evidence type="ECO:0000256" key="3">
    <source>
        <dbReference type="ARBA" id="ARBA00022553"/>
    </source>
</evidence>